<evidence type="ECO:0000313" key="5">
    <source>
        <dbReference type="Proteomes" id="UP001216674"/>
    </source>
</evidence>
<reference evidence="4 5" key="1">
    <citation type="submission" date="2023-03" db="EMBL/GenBank/DDBJ databases">
        <title>Draft assemblies of triclosan tolerant bacteria isolated from returned activated sludge.</title>
        <authorList>
            <person name="Van Hamelsveld S."/>
        </authorList>
    </citation>
    <scope>NUCLEOTIDE SEQUENCE [LARGE SCALE GENOMIC DNA]</scope>
    <source>
        <strain evidence="4 5">GW210010_S58</strain>
    </source>
</reference>
<dbReference type="InterPro" id="IPR000873">
    <property type="entry name" value="AMP-dep_synth/lig_dom"/>
</dbReference>
<dbReference type="RefSeq" id="WP_276265086.1">
    <property type="nucleotide sequence ID" value="NZ_JARJLM010000222.1"/>
</dbReference>
<dbReference type="Gene3D" id="3.40.50.12780">
    <property type="entry name" value="N-terminal domain of ligase-like"/>
    <property type="match status" value="1"/>
</dbReference>
<dbReference type="PANTHER" id="PTHR43352:SF1">
    <property type="entry name" value="ANTHRANILATE--COA LIGASE"/>
    <property type="match status" value="1"/>
</dbReference>
<feature type="domain" description="AMP-dependent synthetase/ligase" evidence="2">
    <location>
        <begin position="45"/>
        <end position="404"/>
    </location>
</feature>
<dbReference type="Pfam" id="PF13193">
    <property type="entry name" value="AMP-binding_C"/>
    <property type="match status" value="1"/>
</dbReference>
<gene>
    <name evidence="4" type="ORF">P3W85_13020</name>
</gene>
<dbReference type="PANTHER" id="PTHR43352">
    <property type="entry name" value="ACETYL-COA SYNTHETASE"/>
    <property type="match status" value="1"/>
</dbReference>
<protein>
    <submittedName>
        <fullName evidence="4">AMP-binding protein</fullName>
    </submittedName>
</protein>
<keyword evidence="5" id="KW-1185">Reference proteome</keyword>
<proteinExistence type="predicted"/>
<keyword evidence="1" id="KW-0436">Ligase</keyword>
<dbReference type="InterPro" id="IPR020845">
    <property type="entry name" value="AMP-binding_CS"/>
</dbReference>
<dbReference type="SUPFAM" id="SSF56801">
    <property type="entry name" value="Acetyl-CoA synthetase-like"/>
    <property type="match status" value="1"/>
</dbReference>
<dbReference type="EMBL" id="JARJLM010000222">
    <property type="protein sequence ID" value="MDF3833864.1"/>
    <property type="molecule type" value="Genomic_DNA"/>
</dbReference>
<dbReference type="InterPro" id="IPR045851">
    <property type="entry name" value="AMP-bd_C_sf"/>
</dbReference>
<accession>A0ABT6AML4</accession>
<dbReference type="InterPro" id="IPR042099">
    <property type="entry name" value="ANL_N_sf"/>
</dbReference>
<sequence length="558" mass="60326">MASTAHIDTFARDRLPPPQQWPAFLFNEDTQYPERMNCALELVERHVREGRGDRVAIRYEQDDGTRHAVSYAALAALSNRIAHVLTGDMRLVPGNRVLLRGPNNLMMAACWLAVVKAGLIAVPTMPLLRAKELKQVIDRAEVSAALCDERLREELEANLDAGGGYHCPSLTEVLYFNGAGADSVEAAMAGKPEVFDACDTAADDICLIAFTSGTTGQPKGTVHFHRDVIAMCDLFPRHVLKPGPDDIFCGTPPLAFTFGLGGILCFPLRVGASTVLAERLTPESLLALIQSWRATIVFTAPTFYRQMAALAPAYDISSLKKSVSAGEALPDATRQGWKAATGIEMTDGIGGTEMMHIFISSAGGEVRPGAIGKVVPGYIAQIVDEQMRPLPHGTVGKLAVRGPTGCRYLDDPRQTAYVKDGWNLPGDTFMADADGYYFYQARSDDMIISAGYNIAGPEVESTLMRHEAVAECGVVGMPDPERGQVVAAYVVLRPGVPASEETCAALQAFVKAEIAPYKYPRRVLFVDALPRTETGKLQRFRLRQMAEQGGAGGAARQP</sequence>
<organism evidence="4 5">
    <name type="scientific">Cupriavidus basilensis</name>
    <dbReference type="NCBI Taxonomy" id="68895"/>
    <lineage>
        <taxon>Bacteria</taxon>
        <taxon>Pseudomonadati</taxon>
        <taxon>Pseudomonadota</taxon>
        <taxon>Betaproteobacteria</taxon>
        <taxon>Burkholderiales</taxon>
        <taxon>Burkholderiaceae</taxon>
        <taxon>Cupriavidus</taxon>
    </lineage>
</organism>
<comment type="caution">
    <text evidence="4">The sequence shown here is derived from an EMBL/GenBank/DDBJ whole genome shotgun (WGS) entry which is preliminary data.</text>
</comment>
<evidence type="ECO:0000259" key="2">
    <source>
        <dbReference type="Pfam" id="PF00501"/>
    </source>
</evidence>
<dbReference type="Pfam" id="PF00501">
    <property type="entry name" value="AMP-binding"/>
    <property type="match status" value="1"/>
</dbReference>
<evidence type="ECO:0000256" key="1">
    <source>
        <dbReference type="ARBA" id="ARBA00022598"/>
    </source>
</evidence>
<evidence type="ECO:0000313" key="4">
    <source>
        <dbReference type="EMBL" id="MDF3833864.1"/>
    </source>
</evidence>
<name>A0ABT6AML4_9BURK</name>
<dbReference type="PROSITE" id="PS00455">
    <property type="entry name" value="AMP_BINDING"/>
    <property type="match status" value="1"/>
</dbReference>
<dbReference type="Gene3D" id="3.30.300.30">
    <property type="match status" value="1"/>
</dbReference>
<dbReference type="InterPro" id="IPR025110">
    <property type="entry name" value="AMP-bd_C"/>
</dbReference>
<evidence type="ECO:0000259" key="3">
    <source>
        <dbReference type="Pfam" id="PF13193"/>
    </source>
</evidence>
<feature type="domain" description="AMP-binding enzyme C-terminal" evidence="3">
    <location>
        <begin position="458"/>
        <end position="536"/>
    </location>
</feature>
<dbReference type="Proteomes" id="UP001216674">
    <property type="component" value="Unassembled WGS sequence"/>
</dbReference>